<dbReference type="InterPro" id="IPR050283">
    <property type="entry name" value="E-box_TF_Regulators"/>
</dbReference>
<dbReference type="InterPro" id="IPR011598">
    <property type="entry name" value="bHLH_dom"/>
</dbReference>
<dbReference type="InterPro" id="IPR036638">
    <property type="entry name" value="HLH_DNA-bd_sf"/>
</dbReference>
<feature type="domain" description="BHLH" evidence="2">
    <location>
        <begin position="32"/>
        <end position="86"/>
    </location>
</feature>
<dbReference type="EnsemblMetazoa" id="G19709.1">
    <property type="protein sequence ID" value="G19709.1:cds"/>
    <property type="gene ID" value="G19709"/>
</dbReference>
<evidence type="ECO:0000313" key="4">
    <source>
        <dbReference type="Proteomes" id="UP000005408"/>
    </source>
</evidence>
<protein>
    <recommendedName>
        <fullName evidence="2">BHLH domain-containing protein</fullName>
    </recommendedName>
</protein>
<evidence type="ECO:0000313" key="3">
    <source>
        <dbReference type="EnsemblMetazoa" id="G19709.1:cds"/>
    </source>
</evidence>
<organism evidence="3 4">
    <name type="scientific">Magallana gigas</name>
    <name type="common">Pacific oyster</name>
    <name type="synonym">Crassostrea gigas</name>
    <dbReference type="NCBI Taxonomy" id="29159"/>
    <lineage>
        <taxon>Eukaryota</taxon>
        <taxon>Metazoa</taxon>
        <taxon>Spiralia</taxon>
        <taxon>Lophotrochozoa</taxon>
        <taxon>Mollusca</taxon>
        <taxon>Bivalvia</taxon>
        <taxon>Autobranchia</taxon>
        <taxon>Pteriomorphia</taxon>
        <taxon>Ostreida</taxon>
        <taxon>Ostreoidea</taxon>
        <taxon>Ostreidae</taxon>
        <taxon>Magallana</taxon>
    </lineage>
</organism>
<accession>A0A8W8JPR5</accession>
<dbReference type="Proteomes" id="UP000005408">
    <property type="component" value="Unassembled WGS sequence"/>
</dbReference>
<dbReference type="GO" id="GO:0046983">
    <property type="term" value="F:protein dimerization activity"/>
    <property type="evidence" value="ECO:0007669"/>
    <property type="project" value="InterPro"/>
</dbReference>
<evidence type="ECO:0000256" key="1">
    <source>
        <dbReference type="SAM" id="MobiDB-lite"/>
    </source>
</evidence>
<evidence type="ECO:0000259" key="2">
    <source>
        <dbReference type="PROSITE" id="PS50888"/>
    </source>
</evidence>
<dbReference type="CDD" id="cd11418">
    <property type="entry name" value="bHLH_TS_ASCL"/>
    <property type="match status" value="1"/>
</dbReference>
<dbReference type="Gene3D" id="4.10.280.10">
    <property type="entry name" value="Helix-loop-helix DNA-binding domain"/>
    <property type="match status" value="1"/>
</dbReference>
<name>A0A8W8JPR5_MAGGI</name>
<dbReference type="SMART" id="SM00353">
    <property type="entry name" value="HLH"/>
    <property type="match status" value="1"/>
</dbReference>
<keyword evidence="4" id="KW-1185">Reference proteome</keyword>
<dbReference type="GO" id="GO:0000981">
    <property type="term" value="F:DNA-binding transcription factor activity, RNA polymerase II-specific"/>
    <property type="evidence" value="ECO:0007669"/>
    <property type="project" value="TreeGrafter"/>
</dbReference>
<dbReference type="SUPFAM" id="SSF47459">
    <property type="entry name" value="HLH, helix-loop-helix DNA-binding domain"/>
    <property type="match status" value="1"/>
</dbReference>
<sequence>MCTLENKDNPTNLRKKAKRKRKHIPHAQRPSEYVEKRNKRERNRIRTVNKAFDELRKKVPSCGQDPDLRISKMEVLTHAIGYIEDLCGCLGYGNFAEYWFHEGQFTRVKENTGSGLQERNTGISGFSRPSLPMYNGVLKERTTNKADSTSLPPLSEQPWRSSSCVRTHSTPDYSHVTRKLCGHNPVTETNNFVNDHSFEAVHNSCFTRHPGDGEFQNGNQYDYVYCEPSYFPSDDMDVGSLDTFHRVLKFYHSTIPFI</sequence>
<dbReference type="PANTHER" id="PTHR23349">
    <property type="entry name" value="BASIC HELIX-LOOP-HELIX TRANSCRIPTION FACTOR, TWIST"/>
    <property type="match status" value="1"/>
</dbReference>
<feature type="compositionally biased region" description="Basic residues" evidence="1">
    <location>
        <begin position="13"/>
        <end position="26"/>
    </location>
</feature>
<dbReference type="GO" id="GO:0000977">
    <property type="term" value="F:RNA polymerase II transcription regulatory region sequence-specific DNA binding"/>
    <property type="evidence" value="ECO:0007669"/>
    <property type="project" value="TreeGrafter"/>
</dbReference>
<dbReference type="Pfam" id="PF00010">
    <property type="entry name" value="HLH"/>
    <property type="match status" value="1"/>
</dbReference>
<proteinExistence type="predicted"/>
<dbReference type="GO" id="GO:0032502">
    <property type="term" value="P:developmental process"/>
    <property type="evidence" value="ECO:0007669"/>
    <property type="project" value="TreeGrafter"/>
</dbReference>
<dbReference type="PROSITE" id="PS50888">
    <property type="entry name" value="BHLH"/>
    <property type="match status" value="1"/>
</dbReference>
<reference evidence="3" key="1">
    <citation type="submission" date="2022-08" db="UniProtKB">
        <authorList>
            <consortium name="EnsemblMetazoa"/>
        </authorList>
    </citation>
    <scope>IDENTIFICATION</scope>
    <source>
        <strain evidence="3">05x7-T-G4-1.051#20</strain>
    </source>
</reference>
<dbReference type="AlphaFoldDB" id="A0A8W8JPR5"/>
<dbReference type="PANTHER" id="PTHR23349:SF111">
    <property type="entry name" value="BHLH DOMAIN-CONTAINING PROTEIN"/>
    <property type="match status" value="1"/>
</dbReference>
<feature type="region of interest" description="Disordered" evidence="1">
    <location>
        <begin position="1"/>
        <end position="41"/>
    </location>
</feature>